<sequence length="158" mass="17322">MATPHSRARLLRSPLFSLALLASPAFADCREDAELAVAFMNQYLVLIVETPERDVTQWLREQPLASAELAEAYAAEQARGRAIDAEMGWGVDLLLDAQDSPDQGFTLAQCGPAPDHVQLRGIDWAEFRVTLRLAETPQGRRVAGAGRINIGEAERAPR</sequence>
<evidence type="ECO:0000256" key="1">
    <source>
        <dbReference type="SAM" id="SignalP"/>
    </source>
</evidence>
<dbReference type="Proteomes" id="UP000501379">
    <property type="component" value="Chromosome"/>
</dbReference>
<reference evidence="2" key="1">
    <citation type="submission" date="2020-07" db="EMBL/GenBank/DDBJ databases">
        <title>Nitrate ammonifying Pseudomonas campi sp. nov. isolated from German agricultural grassland.</title>
        <authorList>
            <person name="Timsy T."/>
            <person name="Ulrich A."/>
            <person name="Spanner T."/>
            <person name="Foesel B."/>
            <person name="Kolb S."/>
            <person name="Horn M.A."/>
            <person name="Behrendt U."/>
        </authorList>
    </citation>
    <scope>NUCLEOTIDE SEQUENCE</scope>
    <source>
        <strain evidence="2">S1-A32-2</strain>
    </source>
</reference>
<organism evidence="2 3">
    <name type="scientific">Aquipseudomonas campi</name>
    <dbReference type="NCBI Taxonomy" id="2731681"/>
    <lineage>
        <taxon>Bacteria</taxon>
        <taxon>Pseudomonadati</taxon>
        <taxon>Pseudomonadota</taxon>
        <taxon>Gammaproteobacteria</taxon>
        <taxon>Pseudomonadales</taxon>
        <taxon>Pseudomonadaceae</taxon>
        <taxon>Aquipseudomonas</taxon>
    </lineage>
</organism>
<feature type="signal peptide" evidence="1">
    <location>
        <begin position="1"/>
        <end position="27"/>
    </location>
</feature>
<keyword evidence="3" id="KW-1185">Reference proteome</keyword>
<proteinExistence type="predicted"/>
<dbReference type="AlphaFoldDB" id="A0A6M8G0Z6"/>
<feature type="chain" id="PRO_5026719004" evidence="1">
    <location>
        <begin position="28"/>
        <end position="158"/>
    </location>
</feature>
<accession>A0A6M8G0Z6</accession>
<keyword evidence="1" id="KW-0732">Signal</keyword>
<gene>
    <name evidence="2" type="ORF">HNE05_06295</name>
</gene>
<name>A0A6M8G0Z6_9GAMM</name>
<evidence type="ECO:0000313" key="3">
    <source>
        <dbReference type="Proteomes" id="UP000501379"/>
    </source>
</evidence>
<evidence type="ECO:0000313" key="2">
    <source>
        <dbReference type="EMBL" id="QKE62985.1"/>
    </source>
</evidence>
<dbReference type="KEGG" id="pcam:HNE05_06295"/>
<dbReference type="EMBL" id="CP053697">
    <property type="protein sequence ID" value="QKE62985.1"/>
    <property type="molecule type" value="Genomic_DNA"/>
</dbReference>
<dbReference type="RefSeq" id="WP_173205712.1">
    <property type="nucleotide sequence ID" value="NZ_CP053697.2"/>
</dbReference>
<protein>
    <submittedName>
        <fullName evidence="2">Uncharacterized protein</fullName>
    </submittedName>
</protein>